<dbReference type="CDD" id="cd22289">
    <property type="entry name" value="RecQL4_SLD2_NTD"/>
    <property type="match status" value="1"/>
</dbReference>
<dbReference type="Gene3D" id="1.10.10.1460">
    <property type="match status" value="1"/>
</dbReference>
<feature type="region of interest" description="Disordered" evidence="2">
    <location>
        <begin position="237"/>
        <end position="591"/>
    </location>
</feature>
<comment type="subcellular location">
    <subcellularLocation>
        <location evidence="1">Nucleus</location>
    </subcellularLocation>
</comment>
<proteinExistence type="inferred from homology"/>
<name>A0AA38H4N5_9TREE</name>
<dbReference type="GO" id="GO:0006270">
    <property type="term" value="P:DNA replication initiation"/>
    <property type="evidence" value="ECO:0007669"/>
    <property type="project" value="UniProtKB-UniRule"/>
</dbReference>
<accession>A0AA38H4N5</accession>
<protein>
    <recommendedName>
        <fullName evidence="1">DNA replication regulator SLD2</fullName>
    </recommendedName>
</protein>
<gene>
    <name evidence="3" type="ORF">MKK02DRAFT_40866</name>
</gene>
<dbReference type="GeneID" id="77730516"/>
<feature type="compositionally biased region" description="Polar residues" evidence="2">
    <location>
        <begin position="190"/>
        <end position="210"/>
    </location>
</feature>
<comment type="function">
    <text evidence="1">Has a role in the initiation of DNA replication. Required at S-phase checkpoint.</text>
</comment>
<dbReference type="GO" id="GO:0000727">
    <property type="term" value="P:double-strand break repair via break-induced replication"/>
    <property type="evidence" value="ECO:0007669"/>
    <property type="project" value="TreeGrafter"/>
</dbReference>
<dbReference type="GO" id="GO:0003688">
    <property type="term" value="F:DNA replication origin binding"/>
    <property type="evidence" value="ECO:0007669"/>
    <property type="project" value="TreeGrafter"/>
</dbReference>
<evidence type="ECO:0000313" key="4">
    <source>
        <dbReference type="Proteomes" id="UP001164286"/>
    </source>
</evidence>
<dbReference type="GO" id="GO:1902977">
    <property type="term" value="P:mitotic DNA replication preinitiation complex assembly"/>
    <property type="evidence" value="ECO:0007669"/>
    <property type="project" value="TreeGrafter"/>
</dbReference>
<evidence type="ECO:0000256" key="2">
    <source>
        <dbReference type="SAM" id="MobiDB-lite"/>
    </source>
</evidence>
<dbReference type="AlphaFoldDB" id="A0AA38H4N5"/>
<dbReference type="InterPro" id="IPR040203">
    <property type="entry name" value="Sld2"/>
</dbReference>
<sequence>MDLPQVKAAVKAWEKAFKLKNKREPTKEDIKKDSGGIAEQYALYRKLTKLGASSQPPSSSASTSTSTAGPGASGVTQRTPRIIPNSEYPTTPTPPARRSYTQPGRASRTPLSLGETLEPEAGPSRPAPAPGDRKLKRTASKAELPSSPQASTSLGTFHTPRKSRPQAETAPAYSGPILDPNPLNPFLASPSKNRISPFQPSYSSAPTGNGASPFIHASSPRKLKEVLEANSLRNVRARMEGTGASPSKVDITPRTRARKRLRGEAVEDTPGKPTQGLRRKRGQRDVEPLEVVEERGKREMMFDLEVDMGEEDDEEEADDEELGETPIKPGQWGFTELIPETRGVAESSAAAGKKAPKAMLNAALSAAAGANGKGAAKSKVPAKGAKGKGKEDARQMKMNTFFQRAPKPKSSDPVISNGNGSARVPADTDRSSAQDIPPLSPPYAGPSRRPSISPPPADADADTWETAPDSDPVERLPTPPPDPEMELLAAAPVQTAPSSTRRRTIKRITANSDDDDGEGSAMDREIVITSTRAAIHPRRRRGSLDSVGSYHSRDSAAAGDSGDDLDPDAMEAEDDPDDHAEAEADATSSLPPHLLSLLSLRSPTKPLAQRTKADLVYKSLFDPEAARRLKAAKRGQDVRVGGVDMVHEEAEGEGAEEEELLRMYAGEEGDEGAGGDAAYADDDWEEEEEGWKRPGEDMDEAW</sequence>
<comment type="similarity">
    <text evidence="1">Belongs to the SLD2 family.</text>
</comment>
<dbReference type="PANTHER" id="PTHR28124">
    <property type="entry name" value="DNA REPLICATION REGULATOR SLD2"/>
    <property type="match status" value="1"/>
</dbReference>
<dbReference type="GO" id="GO:0003697">
    <property type="term" value="F:single-stranded DNA binding"/>
    <property type="evidence" value="ECO:0007669"/>
    <property type="project" value="TreeGrafter"/>
</dbReference>
<keyword evidence="1" id="KW-0539">Nucleus</keyword>
<feature type="compositionally biased region" description="Acidic residues" evidence="2">
    <location>
        <begin position="302"/>
        <end position="323"/>
    </location>
</feature>
<dbReference type="GO" id="GO:0031261">
    <property type="term" value="C:DNA replication preinitiation complex"/>
    <property type="evidence" value="ECO:0007669"/>
    <property type="project" value="TreeGrafter"/>
</dbReference>
<reference evidence="3" key="1">
    <citation type="journal article" date="2022" name="G3 (Bethesda)">
        <title>High quality genome of the basidiomycete yeast Dioszegia hungarica PDD-24b-2 isolated from cloud water.</title>
        <authorList>
            <person name="Jarrige D."/>
            <person name="Haridas S."/>
            <person name="Bleykasten-Grosshans C."/>
            <person name="Joly M."/>
            <person name="Nadalig T."/>
            <person name="Sancelme M."/>
            <person name="Vuilleumier S."/>
            <person name="Grigoriev I.V."/>
            <person name="Amato P."/>
            <person name="Bringel F."/>
        </authorList>
    </citation>
    <scope>NUCLEOTIDE SEQUENCE</scope>
    <source>
        <strain evidence="3">PDD-24b-2</strain>
    </source>
</reference>
<comment type="caution">
    <text evidence="3">The sequence shown here is derived from an EMBL/GenBank/DDBJ whole genome shotgun (WGS) entry which is preliminary data.</text>
</comment>
<dbReference type="EMBL" id="JAKWFO010000014">
    <property type="protein sequence ID" value="KAI9632561.1"/>
    <property type="molecule type" value="Genomic_DNA"/>
</dbReference>
<feature type="compositionally biased region" description="Low complexity" evidence="2">
    <location>
        <begin position="51"/>
        <end position="74"/>
    </location>
</feature>
<feature type="compositionally biased region" description="Basic and acidic residues" evidence="2">
    <location>
        <begin position="283"/>
        <end position="301"/>
    </location>
</feature>
<feature type="region of interest" description="Disordered" evidence="2">
    <location>
        <begin position="48"/>
        <end position="216"/>
    </location>
</feature>
<evidence type="ECO:0000313" key="3">
    <source>
        <dbReference type="EMBL" id="KAI9632561.1"/>
    </source>
</evidence>
<dbReference type="Proteomes" id="UP001164286">
    <property type="component" value="Unassembled WGS sequence"/>
</dbReference>
<evidence type="ECO:0000256" key="1">
    <source>
        <dbReference type="RuleBase" id="RU367067"/>
    </source>
</evidence>
<feature type="compositionally biased region" description="Low complexity" evidence="2">
    <location>
        <begin position="349"/>
        <end position="384"/>
    </location>
</feature>
<feature type="compositionally biased region" description="Acidic residues" evidence="2">
    <location>
        <begin position="667"/>
        <end position="689"/>
    </location>
</feature>
<dbReference type="RefSeq" id="XP_052942338.1">
    <property type="nucleotide sequence ID" value="XM_053091311.1"/>
</dbReference>
<organism evidence="3 4">
    <name type="scientific">Dioszegia hungarica</name>
    <dbReference type="NCBI Taxonomy" id="4972"/>
    <lineage>
        <taxon>Eukaryota</taxon>
        <taxon>Fungi</taxon>
        <taxon>Dikarya</taxon>
        <taxon>Basidiomycota</taxon>
        <taxon>Agaricomycotina</taxon>
        <taxon>Tremellomycetes</taxon>
        <taxon>Tremellales</taxon>
        <taxon>Bulleribasidiaceae</taxon>
        <taxon>Dioszegia</taxon>
    </lineage>
</organism>
<feature type="region of interest" description="Disordered" evidence="2">
    <location>
        <begin position="667"/>
        <end position="702"/>
    </location>
</feature>
<feature type="compositionally biased region" description="Acidic residues" evidence="2">
    <location>
        <begin position="561"/>
        <end position="584"/>
    </location>
</feature>
<keyword evidence="1" id="KW-0235">DNA replication</keyword>
<dbReference type="PANTHER" id="PTHR28124:SF1">
    <property type="entry name" value="DNA REPLICATION REGULATOR SLD2"/>
    <property type="match status" value="1"/>
</dbReference>
<keyword evidence="4" id="KW-1185">Reference proteome</keyword>
<feature type="compositionally biased region" description="Polar residues" evidence="2">
    <location>
        <begin position="146"/>
        <end position="156"/>
    </location>
</feature>
<keyword evidence="1" id="KW-0131">Cell cycle</keyword>